<proteinExistence type="predicted"/>
<dbReference type="EMBL" id="CP053921">
    <property type="protein sequence ID" value="QKG71717.1"/>
    <property type="molecule type" value="Genomic_DNA"/>
</dbReference>
<sequence>MIATIVALLIAQASSPTPAPPSPATCEGPEFAAFDFWVGEWAVYAPGRDAPVANSLIEKLYAGCAIRENWMPLRGGGGGSLSAYDPKTGRWHQTWVGGGPGPVFFEGGPAESKMVLTGWWPGSGPNGEDGWTRMTYSRLDGSAVRQHGEFSADHGLSWVTSFDFTYRRKE</sequence>
<name>A0A7D4AU67_9SPHN</name>
<evidence type="ECO:0000256" key="1">
    <source>
        <dbReference type="SAM" id="SignalP"/>
    </source>
</evidence>
<keyword evidence="3" id="KW-1185">Reference proteome</keyword>
<dbReference type="RefSeq" id="WP_173214785.1">
    <property type="nucleotide sequence ID" value="NZ_CP053921.1"/>
</dbReference>
<organism evidence="2 3">
    <name type="scientific">Erythrobacter mangrovi</name>
    <dbReference type="NCBI Taxonomy" id="2739433"/>
    <lineage>
        <taxon>Bacteria</taxon>
        <taxon>Pseudomonadati</taxon>
        <taxon>Pseudomonadota</taxon>
        <taxon>Alphaproteobacteria</taxon>
        <taxon>Sphingomonadales</taxon>
        <taxon>Erythrobacteraceae</taxon>
        <taxon>Erythrobacter/Porphyrobacter group</taxon>
        <taxon>Erythrobacter</taxon>
    </lineage>
</organism>
<protein>
    <recommendedName>
        <fullName evidence="4">DUF1579 domain-containing protein</fullName>
    </recommendedName>
</protein>
<evidence type="ECO:0008006" key="4">
    <source>
        <dbReference type="Google" id="ProtNLM"/>
    </source>
</evidence>
<keyword evidence="1" id="KW-0732">Signal</keyword>
<dbReference type="Proteomes" id="UP000504693">
    <property type="component" value="Chromosome"/>
</dbReference>
<evidence type="ECO:0000313" key="2">
    <source>
        <dbReference type="EMBL" id="QKG71717.1"/>
    </source>
</evidence>
<reference evidence="2 3" key="1">
    <citation type="submission" date="2020-05" db="EMBL/GenBank/DDBJ databases">
        <title>Erythrobacter mangrovi sp. nov., isolated from rhizosphere soil of mangrove plant (Kandelia candel).</title>
        <authorList>
            <person name="Ye Y.H."/>
        </authorList>
    </citation>
    <scope>NUCLEOTIDE SEQUENCE [LARGE SCALE GENOMIC DNA]</scope>
    <source>
        <strain evidence="2 3">EB310</strain>
    </source>
</reference>
<evidence type="ECO:0000313" key="3">
    <source>
        <dbReference type="Proteomes" id="UP000504693"/>
    </source>
</evidence>
<feature type="chain" id="PRO_5029004120" description="DUF1579 domain-containing protein" evidence="1">
    <location>
        <begin position="20"/>
        <end position="170"/>
    </location>
</feature>
<accession>A0A7D4AU67</accession>
<gene>
    <name evidence="2" type="ORF">HQR01_10260</name>
</gene>
<feature type="signal peptide" evidence="1">
    <location>
        <begin position="1"/>
        <end position="19"/>
    </location>
</feature>
<dbReference type="KEGG" id="emv:HQR01_10260"/>
<dbReference type="AlphaFoldDB" id="A0A7D4AU67"/>